<dbReference type="Pfam" id="PF10282">
    <property type="entry name" value="Lactonase"/>
    <property type="match status" value="1"/>
</dbReference>
<dbReference type="InterPro" id="IPR050282">
    <property type="entry name" value="Cycloisomerase_2"/>
</dbReference>
<keyword evidence="2" id="KW-0119">Carbohydrate metabolism</keyword>
<evidence type="ECO:0000256" key="2">
    <source>
        <dbReference type="ARBA" id="ARBA00022526"/>
    </source>
</evidence>
<dbReference type="InterPro" id="IPR015943">
    <property type="entry name" value="WD40/YVTN_repeat-like_dom_sf"/>
</dbReference>
<reference evidence="4 5" key="1">
    <citation type="submission" date="2020-08" db="EMBL/GenBank/DDBJ databases">
        <title>Genomic Encyclopedia of Type Strains, Phase IV (KMG-IV): sequencing the most valuable type-strain genomes for metagenomic binning, comparative biology and taxonomic classification.</title>
        <authorList>
            <person name="Goeker M."/>
        </authorList>
    </citation>
    <scope>NUCLEOTIDE SEQUENCE [LARGE SCALE GENOMIC DNA]</scope>
    <source>
        <strain evidence="4 5">DSM 22198</strain>
    </source>
</reference>
<name>A0A7X0B402_9PROT</name>
<evidence type="ECO:0000313" key="5">
    <source>
        <dbReference type="Proteomes" id="UP000539175"/>
    </source>
</evidence>
<evidence type="ECO:0000256" key="1">
    <source>
        <dbReference type="ARBA" id="ARBA00005564"/>
    </source>
</evidence>
<dbReference type="Gene3D" id="2.130.10.10">
    <property type="entry name" value="YVTN repeat-like/Quinoprotein amine dehydrogenase"/>
    <property type="match status" value="1"/>
</dbReference>
<keyword evidence="4" id="KW-0378">Hydrolase</keyword>
<dbReference type="InterPro" id="IPR011048">
    <property type="entry name" value="Haem_d1_sf"/>
</dbReference>
<protein>
    <submittedName>
        <fullName evidence="4">6-phosphogluconolactonase</fullName>
        <ecNumber evidence="4">3.1.1.31</ecNumber>
    </submittedName>
</protein>
<gene>
    <name evidence="4" type="ORF">FHS74_005862</name>
</gene>
<comment type="similarity">
    <text evidence="1">Belongs to the cycloisomerase 2 family.</text>
</comment>
<evidence type="ECO:0000256" key="3">
    <source>
        <dbReference type="SAM" id="MobiDB-lite"/>
    </source>
</evidence>
<dbReference type="AlphaFoldDB" id="A0A7X0B402"/>
<keyword evidence="2" id="KW-0313">Glucose metabolism</keyword>
<organism evidence="4 5">
    <name type="scientific">Nitrospirillum iridis</name>
    <dbReference type="NCBI Taxonomy" id="765888"/>
    <lineage>
        <taxon>Bacteria</taxon>
        <taxon>Pseudomonadati</taxon>
        <taxon>Pseudomonadota</taxon>
        <taxon>Alphaproteobacteria</taxon>
        <taxon>Rhodospirillales</taxon>
        <taxon>Azospirillaceae</taxon>
        <taxon>Nitrospirillum</taxon>
    </lineage>
</organism>
<dbReference type="InterPro" id="IPR019405">
    <property type="entry name" value="Lactonase_7-beta_prop"/>
</dbReference>
<dbReference type="EMBL" id="JACIIZ010000028">
    <property type="protein sequence ID" value="MBB6255263.1"/>
    <property type="molecule type" value="Genomic_DNA"/>
</dbReference>
<comment type="caution">
    <text evidence="4">The sequence shown here is derived from an EMBL/GenBank/DDBJ whole genome shotgun (WGS) entry which is preliminary data.</text>
</comment>
<proteinExistence type="inferred from homology"/>
<dbReference type="Proteomes" id="UP000539175">
    <property type="component" value="Unassembled WGS sequence"/>
</dbReference>
<dbReference type="EC" id="3.1.1.31" evidence="4"/>
<dbReference type="PANTHER" id="PTHR30344:SF1">
    <property type="entry name" value="6-PHOSPHOGLUCONOLACTONASE"/>
    <property type="match status" value="1"/>
</dbReference>
<dbReference type="SUPFAM" id="SSF51004">
    <property type="entry name" value="C-terminal (heme d1) domain of cytochrome cd1-nitrite reductase"/>
    <property type="match status" value="1"/>
</dbReference>
<feature type="region of interest" description="Disordered" evidence="3">
    <location>
        <begin position="136"/>
        <end position="159"/>
    </location>
</feature>
<dbReference type="PANTHER" id="PTHR30344">
    <property type="entry name" value="6-PHOSPHOGLUCONOLACTONASE-RELATED"/>
    <property type="match status" value="1"/>
</dbReference>
<dbReference type="GO" id="GO:0017057">
    <property type="term" value="F:6-phosphogluconolactonase activity"/>
    <property type="evidence" value="ECO:0007669"/>
    <property type="project" value="UniProtKB-EC"/>
</dbReference>
<dbReference type="RefSeq" id="WP_184807775.1">
    <property type="nucleotide sequence ID" value="NZ_JACIIZ010000028.1"/>
</dbReference>
<dbReference type="GO" id="GO:0006006">
    <property type="term" value="P:glucose metabolic process"/>
    <property type="evidence" value="ECO:0007669"/>
    <property type="project" value="UniProtKB-KW"/>
</dbReference>
<evidence type="ECO:0000313" key="4">
    <source>
        <dbReference type="EMBL" id="MBB6255263.1"/>
    </source>
</evidence>
<accession>A0A7X0B402</accession>
<sequence>MSKQQALVFIGTQANAPGQGIFAAVLDEETGGLRPLGCVAEIARPTWLLRDRRRPVLFSVSELGNAGDRDGEVWSFEITGVDGTLRSISRTSSGGGGATHLALDPASNVLLVANFGGANVAAVPVGADGDLSSIAASQATSGSGPHRRQQGPHPHGVTVDPSAHFVLVPDMGADRVFIYRFDGKQQTLTPADCPAAVLPAGAGPRLLHFGPDGRFAYLLTELSAEIYVFSWHPANGELAALGRIALDPPGTEGQPSAAAFLLSADGRFLYASNRRTHEIHVFAIAPNTGAPSEVQRIAAGGEKPWGAELSPDGRWLLVANQGTDTVTVFKVDEASGTLTRVPGTLSVPAPTAVAFA</sequence>
<keyword evidence="5" id="KW-1185">Reference proteome</keyword>